<dbReference type="Proteomes" id="UP000092445">
    <property type="component" value="Unassembled WGS sequence"/>
</dbReference>
<dbReference type="EnsemblMetazoa" id="GPAI032685-RA">
    <property type="protein sequence ID" value="GPAI032685-PA"/>
    <property type="gene ID" value="GPAI032685"/>
</dbReference>
<reference evidence="3" key="1">
    <citation type="submission" date="2014-03" db="EMBL/GenBank/DDBJ databases">
        <authorList>
            <person name="Aksoy S."/>
            <person name="Warren W."/>
            <person name="Wilson R.K."/>
        </authorList>
    </citation>
    <scope>NUCLEOTIDE SEQUENCE [LARGE SCALE GENOMIC DNA]</scope>
    <source>
        <strain evidence="3">IAEA</strain>
    </source>
</reference>
<feature type="transmembrane region" description="Helical" evidence="1">
    <location>
        <begin position="155"/>
        <end position="174"/>
    </location>
</feature>
<evidence type="ECO:0000313" key="2">
    <source>
        <dbReference type="EnsemblMetazoa" id="GPAI032685-PA"/>
    </source>
</evidence>
<feature type="transmembrane region" description="Helical" evidence="1">
    <location>
        <begin position="128"/>
        <end position="149"/>
    </location>
</feature>
<dbReference type="AlphaFoldDB" id="A0A1B0A2S3"/>
<keyword evidence="1" id="KW-0472">Membrane</keyword>
<sequence>MRPNSYIGGYKFPRSVSLRICDEPFFRMQMLSLLSLVEAAVEIHETSVSLTQNRFSILHVTTHPEEQCPYFAPVYNSVPTTSTSAVCCTLTYKAIIIYFNFTIKEGQYIFEKFIVSIVVSHIIDSHIILYYSYIILFSCSLCGTPFFGISSFPMFKVYCFGVIQALICSLIFLLQLELLPLLYTLASNIRVVQSLKSSEFHFSTIPQLY</sequence>
<keyword evidence="3" id="KW-1185">Reference proteome</keyword>
<organism evidence="2 3">
    <name type="scientific">Glossina pallidipes</name>
    <name type="common">Tsetse fly</name>
    <dbReference type="NCBI Taxonomy" id="7398"/>
    <lineage>
        <taxon>Eukaryota</taxon>
        <taxon>Metazoa</taxon>
        <taxon>Ecdysozoa</taxon>
        <taxon>Arthropoda</taxon>
        <taxon>Hexapoda</taxon>
        <taxon>Insecta</taxon>
        <taxon>Pterygota</taxon>
        <taxon>Neoptera</taxon>
        <taxon>Endopterygota</taxon>
        <taxon>Diptera</taxon>
        <taxon>Brachycera</taxon>
        <taxon>Muscomorpha</taxon>
        <taxon>Hippoboscoidea</taxon>
        <taxon>Glossinidae</taxon>
        <taxon>Glossina</taxon>
    </lineage>
</organism>
<proteinExistence type="predicted"/>
<evidence type="ECO:0000313" key="3">
    <source>
        <dbReference type="Proteomes" id="UP000092445"/>
    </source>
</evidence>
<accession>A0A1B0A2S3</accession>
<evidence type="ECO:0000256" key="1">
    <source>
        <dbReference type="SAM" id="Phobius"/>
    </source>
</evidence>
<dbReference type="VEuPathDB" id="VectorBase:GPAI032685"/>
<reference evidence="2" key="2">
    <citation type="submission" date="2020-05" db="UniProtKB">
        <authorList>
            <consortium name="EnsemblMetazoa"/>
        </authorList>
    </citation>
    <scope>IDENTIFICATION</scope>
    <source>
        <strain evidence="2">IAEA</strain>
    </source>
</reference>
<name>A0A1B0A2S3_GLOPL</name>
<protein>
    <submittedName>
        <fullName evidence="2">Uncharacterized protein</fullName>
    </submittedName>
</protein>
<keyword evidence="1" id="KW-0812">Transmembrane</keyword>
<keyword evidence="1" id="KW-1133">Transmembrane helix</keyword>